<reference evidence="2 3" key="1">
    <citation type="submission" date="2020-12" db="EMBL/GenBank/DDBJ databases">
        <title>Genome assembly for a thermostable protease producing Bacillus cereus MAKP1 strain isolated from chicken gut.</title>
        <authorList>
            <person name="Malaviya A."/>
        </authorList>
    </citation>
    <scope>NUCLEOTIDE SEQUENCE [LARGE SCALE GENOMIC DNA]</scope>
    <source>
        <strain evidence="2 3">MAKP1</strain>
    </source>
</reference>
<organism evidence="2 3">
    <name type="scientific">Bacillus cereus</name>
    <dbReference type="NCBI Taxonomy" id="1396"/>
    <lineage>
        <taxon>Bacteria</taxon>
        <taxon>Bacillati</taxon>
        <taxon>Bacillota</taxon>
        <taxon>Bacilli</taxon>
        <taxon>Bacillales</taxon>
        <taxon>Bacillaceae</taxon>
        <taxon>Bacillus</taxon>
        <taxon>Bacillus cereus group</taxon>
    </lineage>
</organism>
<dbReference type="AlphaFoldDB" id="A0ABD4LLZ2"/>
<dbReference type="RefSeq" id="WP_157669212.1">
    <property type="nucleotide sequence ID" value="NZ_JAEFBZ010000007.1"/>
</dbReference>
<feature type="region of interest" description="Disordered" evidence="1">
    <location>
        <begin position="27"/>
        <end position="46"/>
    </location>
</feature>
<dbReference type="EMBL" id="JAEFBZ010000007">
    <property type="protein sequence ID" value="MBK1611809.1"/>
    <property type="molecule type" value="Genomic_DNA"/>
</dbReference>
<gene>
    <name evidence="2" type="ORF">JCR31_28675</name>
</gene>
<accession>A0ABD4LLZ2</accession>
<evidence type="ECO:0000256" key="1">
    <source>
        <dbReference type="SAM" id="MobiDB-lite"/>
    </source>
</evidence>
<protein>
    <submittedName>
        <fullName evidence="2">Uncharacterized protein</fullName>
    </submittedName>
</protein>
<evidence type="ECO:0000313" key="3">
    <source>
        <dbReference type="Proteomes" id="UP000613452"/>
    </source>
</evidence>
<dbReference type="Proteomes" id="UP000613452">
    <property type="component" value="Unassembled WGS sequence"/>
</dbReference>
<evidence type="ECO:0000313" key="2">
    <source>
        <dbReference type="EMBL" id="MBK1611809.1"/>
    </source>
</evidence>
<sequence length="46" mass="5188">MEFLNWIIEGITKGVTQFITVKFLEKQEEKKNHSASQADGSSSDSK</sequence>
<comment type="caution">
    <text evidence="2">The sequence shown here is derived from an EMBL/GenBank/DDBJ whole genome shotgun (WGS) entry which is preliminary data.</text>
</comment>
<feature type="compositionally biased region" description="Low complexity" evidence="1">
    <location>
        <begin position="34"/>
        <end position="46"/>
    </location>
</feature>
<name>A0ABD4LLZ2_BACCE</name>
<proteinExistence type="predicted"/>